<name>A0A0F9EJU9_9ZZZZ</name>
<gene>
    <name evidence="4" type="ORF">LCGC14_2418060</name>
</gene>
<evidence type="ECO:0000256" key="1">
    <source>
        <dbReference type="ARBA" id="ARBA00022723"/>
    </source>
</evidence>
<evidence type="ECO:0000313" key="4">
    <source>
        <dbReference type="EMBL" id="KKL24168.1"/>
    </source>
</evidence>
<evidence type="ECO:0000259" key="3">
    <source>
        <dbReference type="Pfam" id="PF00127"/>
    </source>
</evidence>
<dbReference type="PANTHER" id="PTHR36507">
    <property type="entry name" value="BLL1555 PROTEIN"/>
    <property type="match status" value="1"/>
</dbReference>
<keyword evidence="2" id="KW-0186">Copper</keyword>
<keyword evidence="1" id="KW-0479">Metal-binding</keyword>
<accession>A0A0F9EJU9</accession>
<dbReference type="PANTHER" id="PTHR36507:SF1">
    <property type="entry name" value="BLL1555 PROTEIN"/>
    <property type="match status" value="1"/>
</dbReference>
<feature type="domain" description="Blue (type 1) copper" evidence="3">
    <location>
        <begin position="24"/>
        <end position="104"/>
    </location>
</feature>
<dbReference type="SUPFAM" id="SSF49503">
    <property type="entry name" value="Cupredoxins"/>
    <property type="match status" value="1"/>
</dbReference>
<sequence length="109" mass="12410">ILHPVKELIIEMIPGSANPNQQDNFVPKLVNIQLGIDNHVIWKNVDDTPHTVTPDHRAEDSYSGTFGSVGVIKAGEEYEFLFTEPLEIEYHCEPHPWMTGTLIITKQRF</sequence>
<dbReference type="Pfam" id="PF00127">
    <property type="entry name" value="Copper-bind"/>
    <property type="match status" value="1"/>
</dbReference>
<protein>
    <recommendedName>
        <fullName evidence="3">Blue (type 1) copper domain-containing protein</fullName>
    </recommendedName>
</protein>
<reference evidence="4" key="1">
    <citation type="journal article" date="2015" name="Nature">
        <title>Complex archaea that bridge the gap between prokaryotes and eukaryotes.</title>
        <authorList>
            <person name="Spang A."/>
            <person name="Saw J.H."/>
            <person name="Jorgensen S.L."/>
            <person name="Zaremba-Niedzwiedzka K."/>
            <person name="Martijn J."/>
            <person name="Lind A.E."/>
            <person name="van Eijk R."/>
            <person name="Schleper C."/>
            <person name="Guy L."/>
            <person name="Ettema T.J."/>
        </authorList>
    </citation>
    <scope>NUCLEOTIDE SEQUENCE</scope>
</reference>
<dbReference type="AlphaFoldDB" id="A0A0F9EJU9"/>
<dbReference type="EMBL" id="LAZR01036695">
    <property type="protein sequence ID" value="KKL24168.1"/>
    <property type="molecule type" value="Genomic_DNA"/>
</dbReference>
<dbReference type="InterPro" id="IPR008972">
    <property type="entry name" value="Cupredoxin"/>
</dbReference>
<proteinExistence type="predicted"/>
<dbReference type="InterPro" id="IPR052721">
    <property type="entry name" value="ET_Amicyanin"/>
</dbReference>
<comment type="caution">
    <text evidence="4">The sequence shown here is derived from an EMBL/GenBank/DDBJ whole genome shotgun (WGS) entry which is preliminary data.</text>
</comment>
<evidence type="ECO:0000256" key="2">
    <source>
        <dbReference type="ARBA" id="ARBA00023008"/>
    </source>
</evidence>
<dbReference type="GO" id="GO:0009055">
    <property type="term" value="F:electron transfer activity"/>
    <property type="evidence" value="ECO:0007669"/>
    <property type="project" value="InterPro"/>
</dbReference>
<dbReference type="Gene3D" id="2.60.40.420">
    <property type="entry name" value="Cupredoxins - blue copper proteins"/>
    <property type="match status" value="1"/>
</dbReference>
<dbReference type="InterPro" id="IPR000923">
    <property type="entry name" value="BlueCu_1"/>
</dbReference>
<organism evidence="4">
    <name type="scientific">marine sediment metagenome</name>
    <dbReference type="NCBI Taxonomy" id="412755"/>
    <lineage>
        <taxon>unclassified sequences</taxon>
        <taxon>metagenomes</taxon>
        <taxon>ecological metagenomes</taxon>
    </lineage>
</organism>
<dbReference type="GO" id="GO:0005507">
    <property type="term" value="F:copper ion binding"/>
    <property type="evidence" value="ECO:0007669"/>
    <property type="project" value="InterPro"/>
</dbReference>
<feature type="non-terminal residue" evidence="4">
    <location>
        <position position="1"/>
    </location>
</feature>